<feature type="compositionally biased region" description="Polar residues" evidence="1">
    <location>
        <begin position="196"/>
        <end position="218"/>
    </location>
</feature>
<dbReference type="EMBL" id="DS469612">
    <property type="protein sequence ID" value="EDO39164.1"/>
    <property type="molecule type" value="Genomic_DNA"/>
</dbReference>
<dbReference type="eggNOG" id="ENOG502S6Q2">
    <property type="taxonomic scope" value="Eukaryota"/>
</dbReference>
<evidence type="ECO:0000256" key="1">
    <source>
        <dbReference type="SAM" id="MobiDB-lite"/>
    </source>
</evidence>
<dbReference type="KEGG" id="nve:5510779"/>
<feature type="compositionally biased region" description="Basic and acidic residues" evidence="1">
    <location>
        <begin position="392"/>
        <end position="434"/>
    </location>
</feature>
<dbReference type="STRING" id="45351.A7SAZ5"/>
<dbReference type="InParanoid" id="A7SAZ5"/>
<reference evidence="2 3" key="1">
    <citation type="journal article" date="2007" name="Science">
        <title>Sea anemone genome reveals ancestral eumetazoan gene repertoire and genomic organization.</title>
        <authorList>
            <person name="Putnam N.H."/>
            <person name="Srivastava M."/>
            <person name="Hellsten U."/>
            <person name="Dirks B."/>
            <person name="Chapman J."/>
            <person name="Salamov A."/>
            <person name="Terry A."/>
            <person name="Shapiro H."/>
            <person name="Lindquist E."/>
            <person name="Kapitonov V.V."/>
            <person name="Jurka J."/>
            <person name="Genikhovich G."/>
            <person name="Grigoriev I.V."/>
            <person name="Lucas S.M."/>
            <person name="Steele R.E."/>
            <person name="Finnerty J.R."/>
            <person name="Technau U."/>
            <person name="Martindale M.Q."/>
            <person name="Rokhsar D.S."/>
        </authorList>
    </citation>
    <scope>NUCLEOTIDE SEQUENCE [LARGE SCALE GENOMIC DNA]</scope>
    <source>
        <strain evidence="3">CH2 X CH6</strain>
    </source>
</reference>
<gene>
    <name evidence="2" type="ORF">NEMVEDRAFT_v1g244061</name>
</gene>
<feature type="region of interest" description="Disordered" evidence="1">
    <location>
        <begin position="188"/>
        <end position="262"/>
    </location>
</feature>
<name>A7SAZ5_NEMVE</name>
<dbReference type="OrthoDB" id="6382611at2759"/>
<feature type="compositionally biased region" description="Basic and acidic residues" evidence="1">
    <location>
        <begin position="230"/>
        <end position="248"/>
    </location>
</feature>
<protein>
    <submittedName>
        <fullName evidence="2">Uncharacterized protein</fullName>
    </submittedName>
</protein>
<dbReference type="Proteomes" id="UP000001593">
    <property type="component" value="Unassembled WGS sequence"/>
</dbReference>
<keyword evidence="3" id="KW-1185">Reference proteome</keyword>
<evidence type="ECO:0000313" key="2">
    <source>
        <dbReference type="EMBL" id="EDO39164.1"/>
    </source>
</evidence>
<proteinExistence type="predicted"/>
<accession>A7SAZ5</accession>
<sequence length="601" mass="66847">MASKGFATKSKSLYFKVAEDKVMLMQIYVCPDVHQTKRTCLYTWFTLNHLAALLSHLRDVILARSLSCASDKEITQDGLMIFTPDKSFNVHYQFKRRAIRQFVVIKSQSLYSASRKTNYSGGGHKDFTFFPEKLVVTVSEMEQAPVHQVCVQPISQYFTKTHQDSVTDSAIKKQANLRNIVKKMEQDKEKELDLSCPTTSNPTNKDSANPSTLTCITTPPNSSKVPKPSPKSDKELGDITLSRDRGIGDSRSSVTASDDKTKDHTQISRTLACVATSVEEMVTCGSRSITCTQELITCTTSFGTCLSSAATAESFSSSVTCSYSQQQYPVSSRKRLRSDSAIEDPNTRSAADKILNDNDDDEDFTPGKLTVKMRQKKRRKEESSYTANSKVAPDRNKRGKLVKEPRGTANEAKETARLVRDGAEKGSSNRHDADSECELQVISTEAEAQNSTGTSRTDAITISDVPPDFRQINDIADLTSEHIEYLVGQMAKQLKQIFKGKAYCRRHEDYKTGGRTRGDLAFQVRFGPFSADQQEAVMQSLIGIFCSKTTKYLDYVTKVLLPETFILIYTRVCGGSRDEVEHLLMDGPADQQTADESTGTE</sequence>
<organism evidence="2 3">
    <name type="scientific">Nematostella vectensis</name>
    <name type="common">Starlet sea anemone</name>
    <dbReference type="NCBI Taxonomy" id="45351"/>
    <lineage>
        <taxon>Eukaryota</taxon>
        <taxon>Metazoa</taxon>
        <taxon>Cnidaria</taxon>
        <taxon>Anthozoa</taxon>
        <taxon>Hexacorallia</taxon>
        <taxon>Actiniaria</taxon>
        <taxon>Edwardsiidae</taxon>
        <taxon>Nematostella</taxon>
    </lineage>
</organism>
<dbReference type="OMA" id="KETAVEX"/>
<feature type="region of interest" description="Disordered" evidence="1">
    <location>
        <begin position="329"/>
        <end position="435"/>
    </location>
</feature>
<dbReference type="AlphaFoldDB" id="A7SAZ5"/>
<evidence type="ECO:0000313" key="3">
    <source>
        <dbReference type="Proteomes" id="UP000001593"/>
    </source>
</evidence>
<dbReference type="HOGENOM" id="CLU_454405_0_0_1"/>